<proteinExistence type="inferred from homology"/>
<evidence type="ECO:0000256" key="2">
    <source>
        <dbReference type="ARBA" id="ARBA00022448"/>
    </source>
</evidence>
<organism evidence="5">
    <name type="scientific">uncultured bacterium LAB20</name>
    <dbReference type="NCBI Taxonomy" id="1204709"/>
    <lineage>
        <taxon>Bacteria</taxon>
        <taxon>environmental samples</taxon>
    </lineage>
</organism>
<evidence type="ECO:0000256" key="3">
    <source>
        <dbReference type="ARBA" id="ARBA00023065"/>
    </source>
</evidence>
<evidence type="ECO:0000256" key="4">
    <source>
        <dbReference type="SAM" id="Coils"/>
    </source>
</evidence>
<accession>M4Q7Q6</accession>
<dbReference type="EMBL" id="JX163906">
    <property type="protein sequence ID" value="AGH13499.1"/>
    <property type="molecule type" value="Genomic_DNA"/>
</dbReference>
<dbReference type="InterPro" id="IPR002699">
    <property type="entry name" value="V_ATPase_D"/>
</dbReference>
<keyword evidence="4" id="KW-0175">Coiled coil</keyword>
<sequence length="203" mass="23352">MAVKFQYNKTSLNELGKQLKVRQKALPTLQNKESALRLEVRKAKEESDRLIAELEAALDRYDYLASLWNEFDPNLVAITDVDLHTVKVAGVKTPALGEIHYEIRPFNAFVKPAWYADGVAILKELSRLGIESEVYREKARILDYQRKKTTQKVNLYEKVQIPGYQEAIRKIKRYMEDEENLSKASQKIVKGRHAAEEEEASAV</sequence>
<dbReference type="Gene3D" id="1.10.287.3240">
    <property type="match status" value="1"/>
</dbReference>
<evidence type="ECO:0000313" key="5">
    <source>
        <dbReference type="EMBL" id="AGH13499.1"/>
    </source>
</evidence>
<reference evidence="5" key="1">
    <citation type="journal article" date="2012" name="Biotechnol. Biofuels">
        <title>Microbial ?-glucosidases from cow rumen metagenome enhance the saccharification of lignocellulose in combination with commercial cellulase cocktail.</title>
        <authorList>
            <person name="Del Pozo M.V."/>
            <person name="Fernandez-Arrojo L."/>
            <person name="Gil-Martinez J."/>
            <person name="Montesinos A."/>
            <person name="Chernikova T.N."/>
            <person name="Nechitaylo T.Y."/>
            <person name="Waliszek A."/>
            <person name="Tortajada M."/>
            <person name="Rojas A."/>
            <person name="Huws S.A."/>
            <person name="Golyshina O.V."/>
            <person name="Newbold C.J."/>
            <person name="Polaina J."/>
            <person name="Ferrer M."/>
            <person name="Golyshin P.N."/>
        </authorList>
    </citation>
    <scope>NUCLEOTIDE SEQUENCE</scope>
</reference>
<protein>
    <submittedName>
        <fullName evidence="5">H(+)-transporting ATP synthase vacuolar type subunit D</fullName>
    </submittedName>
</protein>
<dbReference type="NCBIfam" id="NF002565">
    <property type="entry name" value="PRK02195.1"/>
    <property type="match status" value="1"/>
</dbReference>
<dbReference type="Pfam" id="PF01813">
    <property type="entry name" value="ATP-synt_D"/>
    <property type="match status" value="1"/>
</dbReference>
<dbReference type="GO" id="GO:0046961">
    <property type="term" value="F:proton-transporting ATPase activity, rotational mechanism"/>
    <property type="evidence" value="ECO:0007669"/>
    <property type="project" value="InterPro"/>
</dbReference>
<comment type="similarity">
    <text evidence="1">Belongs to the V-ATPase D subunit family.</text>
</comment>
<keyword evidence="2" id="KW-0813">Transport</keyword>
<dbReference type="AlphaFoldDB" id="M4Q7Q6"/>
<keyword evidence="3" id="KW-0406">Ion transport</keyword>
<evidence type="ECO:0000256" key="1">
    <source>
        <dbReference type="ARBA" id="ARBA00005850"/>
    </source>
</evidence>
<feature type="coiled-coil region" evidence="4">
    <location>
        <begin position="26"/>
        <end position="60"/>
    </location>
</feature>
<name>M4Q7Q6_9BACT</name>